<keyword evidence="3" id="KW-0812">Transmembrane</keyword>
<sequence length="397" mass="43920">MNIHFYFCNIFNLILSFILLVAGQLLPSARYLQTSVLVNNAPDIKWYILGGNSDGGSRSDMNEVLFLDLTKQFDTSSPPWKVFSESIPMAIELSTSCVNSSSIFLIGGEMHDPMTQALSFSSSFYTLNLESSKWTIPSIIGVNNTFLGRQSLQAVIDDIGRIFLFGGTNFTDHNSFIGTVFGDMNIIDTNQMTWSTLPFQNMPRTGYTATLLKNNCIIYLGGRSNISLSSANYINMNQIHIFNTTSLSWYNMQAIGDKISSRSGHSAVLTLNGTIIIYGGTTTANFTQADPILATLDTTVDPMRWISPHNSSTRNAPPSLGYHSATLYNDFMIIAFGHLPNRPIKLNNRVYIYDILNNKWVTTMDRSSSNPIDNRLIIAISVITGTTVNCGPSTQLV</sequence>
<evidence type="ECO:0000256" key="1">
    <source>
        <dbReference type="ARBA" id="ARBA00022441"/>
    </source>
</evidence>
<dbReference type="Pfam" id="PF24681">
    <property type="entry name" value="Kelch_KLHDC2_KLHL20_DRC7"/>
    <property type="match status" value="1"/>
</dbReference>
<keyword evidence="1" id="KW-0880">Kelch repeat</keyword>
<gene>
    <name evidence="4" type="ORF">F8M41_022597</name>
</gene>
<dbReference type="Gene3D" id="2.120.10.80">
    <property type="entry name" value="Kelch-type beta propeller"/>
    <property type="match status" value="2"/>
</dbReference>
<reference evidence="4 5" key="1">
    <citation type="journal article" date="2019" name="Environ. Microbiol.">
        <title>At the nexus of three kingdoms: the genome of the mycorrhizal fungus Gigaspora margarita provides insights into plant, endobacterial and fungal interactions.</title>
        <authorList>
            <person name="Venice F."/>
            <person name="Ghignone S."/>
            <person name="Salvioli di Fossalunga A."/>
            <person name="Amselem J."/>
            <person name="Novero M."/>
            <person name="Xianan X."/>
            <person name="Sedzielewska Toro K."/>
            <person name="Morin E."/>
            <person name="Lipzen A."/>
            <person name="Grigoriev I.V."/>
            <person name="Henrissat B."/>
            <person name="Martin F.M."/>
            <person name="Bonfante P."/>
        </authorList>
    </citation>
    <scope>NUCLEOTIDE SEQUENCE [LARGE SCALE GENOMIC DNA]</scope>
    <source>
        <strain evidence="4 5">BEG34</strain>
    </source>
</reference>
<accession>A0A8H4EHY6</accession>
<proteinExistence type="predicted"/>
<protein>
    <submittedName>
        <fullName evidence="4">Galactose oxidase</fullName>
    </submittedName>
</protein>
<organism evidence="4 5">
    <name type="scientific">Gigaspora margarita</name>
    <dbReference type="NCBI Taxonomy" id="4874"/>
    <lineage>
        <taxon>Eukaryota</taxon>
        <taxon>Fungi</taxon>
        <taxon>Fungi incertae sedis</taxon>
        <taxon>Mucoromycota</taxon>
        <taxon>Glomeromycotina</taxon>
        <taxon>Glomeromycetes</taxon>
        <taxon>Diversisporales</taxon>
        <taxon>Gigasporaceae</taxon>
        <taxon>Gigaspora</taxon>
    </lineage>
</organism>
<dbReference type="PANTHER" id="PTHR46093">
    <property type="entry name" value="ACYL-COA-BINDING DOMAIN-CONTAINING PROTEIN 5"/>
    <property type="match status" value="1"/>
</dbReference>
<comment type="caution">
    <text evidence="4">The sequence shown here is derived from an EMBL/GenBank/DDBJ whole genome shotgun (WGS) entry which is preliminary data.</text>
</comment>
<dbReference type="InterPro" id="IPR015915">
    <property type="entry name" value="Kelch-typ_b-propeller"/>
</dbReference>
<name>A0A8H4EHY6_GIGMA</name>
<evidence type="ECO:0000256" key="2">
    <source>
        <dbReference type="ARBA" id="ARBA00022737"/>
    </source>
</evidence>
<feature type="transmembrane region" description="Helical" evidence="3">
    <location>
        <begin position="7"/>
        <end position="26"/>
    </location>
</feature>
<dbReference type="OrthoDB" id="432528at2759"/>
<dbReference type="Proteomes" id="UP000439903">
    <property type="component" value="Unassembled WGS sequence"/>
</dbReference>
<evidence type="ECO:0000313" key="5">
    <source>
        <dbReference type="Proteomes" id="UP000439903"/>
    </source>
</evidence>
<keyword evidence="3" id="KW-1133">Transmembrane helix</keyword>
<dbReference type="SUPFAM" id="SSF117281">
    <property type="entry name" value="Kelch motif"/>
    <property type="match status" value="2"/>
</dbReference>
<keyword evidence="2" id="KW-0677">Repeat</keyword>
<keyword evidence="3" id="KW-0472">Membrane</keyword>
<evidence type="ECO:0000313" key="4">
    <source>
        <dbReference type="EMBL" id="KAF0487212.1"/>
    </source>
</evidence>
<evidence type="ECO:0000256" key="3">
    <source>
        <dbReference type="SAM" id="Phobius"/>
    </source>
</evidence>
<dbReference type="EMBL" id="WTPW01000703">
    <property type="protein sequence ID" value="KAF0487212.1"/>
    <property type="molecule type" value="Genomic_DNA"/>
</dbReference>
<dbReference type="PANTHER" id="PTHR46093:SF3">
    <property type="entry name" value="ACYL-COA-BINDING DOMAIN-CONTAINING PROTEIN 4"/>
    <property type="match status" value="1"/>
</dbReference>
<keyword evidence="5" id="KW-1185">Reference proteome</keyword>
<dbReference type="AlphaFoldDB" id="A0A8H4EHY6"/>